<dbReference type="InterPro" id="IPR007627">
    <property type="entry name" value="RNA_pol_sigma70_r2"/>
</dbReference>
<keyword evidence="5" id="KW-0804">Transcription</keyword>
<evidence type="ECO:0000256" key="5">
    <source>
        <dbReference type="ARBA" id="ARBA00023163"/>
    </source>
</evidence>
<dbReference type="Pfam" id="PF08281">
    <property type="entry name" value="Sigma70_r4_2"/>
    <property type="match status" value="1"/>
</dbReference>
<dbReference type="EMBL" id="JAFMYW010000003">
    <property type="protein sequence ID" value="MBO0949704.1"/>
    <property type="molecule type" value="Genomic_DNA"/>
</dbReference>
<proteinExistence type="inferred from homology"/>
<dbReference type="SUPFAM" id="SSF88946">
    <property type="entry name" value="Sigma2 domain of RNA polymerase sigma factors"/>
    <property type="match status" value="1"/>
</dbReference>
<evidence type="ECO:0000256" key="1">
    <source>
        <dbReference type="ARBA" id="ARBA00010641"/>
    </source>
</evidence>
<evidence type="ECO:0000313" key="8">
    <source>
        <dbReference type="EMBL" id="MBO0949704.1"/>
    </source>
</evidence>
<evidence type="ECO:0000313" key="9">
    <source>
        <dbReference type="Proteomes" id="UP000664628"/>
    </source>
</evidence>
<keyword evidence="3" id="KW-0731">Sigma factor</keyword>
<dbReference type="NCBIfam" id="TIGR02937">
    <property type="entry name" value="sigma70-ECF"/>
    <property type="match status" value="1"/>
</dbReference>
<accession>A0ABS3JI65</accession>
<feature type="domain" description="RNA polymerase sigma factor 70 region 4 type 2" evidence="7">
    <location>
        <begin position="131"/>
        <end position="183"/>
    </location>
</feature>
<dbReference type="PANTHER" id="PTHR43133:SF8">
    <property type="entry name" value="RNA POLYMERASE SIGMA FACTOR HI_1459-RELATED"/>
    <property type="match status" value="1"/>
</dbReference>
<evidence type="ECO:0000256" key="2">
    <source>
        <dbReference type="ARBA" id="ARBA00023015"/>
    </source>
</evidence>
<keyword evidence="2" id="KW-0805">Transcription regulation</keyword>
<dbReference type="InterPro" id="IPR013324">
    <property type="entry name" value="RNA_pol_sigma_r3/r4-like"/>
</dbReference>
<dbReference type="PANTHER" id="PTHR43133">
    <property type="entry name" value="RNA POLYMERASE ECF-TYPE SIGMA FACTO"/>
    <property type="match status" value="1"/>
</dbReference>
<dbReference type="InterPro" id="IPR036388">
    <property type="entry name" value="WH-like_DNA-bd_sf"/>
</dbReference>
<evidence type="ECO:0000256" key="3">
    <source>
        <dbReference type="ARBA" id="ARBA00023082"/>
    </source>
</evidence>
<dbReference type="Gene3D" id="1.10.10.10">
    <property type="entry name" value="Winged helix-like DNA-binding domain superfamily/Winged helix DNA-binding domain"/>
    <property type="match status" value="1"/>
</dbReference>
<reference evidence="8 9" key="1">
    <citation type="submission" date="2021-03" db="EMBL/GenBank/DDBJ databases">
        <title>Fibrella sp. HMF5405 genome sequencing and assembly.</title>
        <authorList>
            <person name="Kang H."/>
            <person name="Kim H."/>
            <person name="Bae S."/>
            <person name="Joh K."/>
        </authorList>
    </citation>
    <scope>NUCLEOTIDE SEQUENCE [LARGE SCALE GENOMIC DNA]</scope>
    <source>
        <strain evidence="8 9">HMF5405</strain>
    </source>
</reference>
<dbReference type="RefSeq" id="WP_207329639.1">
    <property type="nucleotide sequence ID" value="NZ_JAFMYW010000003.1"/>
</dbReference>
<name>A0ABS3JI65_9BACT</name>
<comment type="similarity">
    <text evidence="1">Belongs to the sigma-70 factor family. ECF subfamily.</text>
</comment>
<comment type="caution">
    <text evidence="8">The sequence shown here is derived from an EMBL/GenBank/DDBJ whole genome shotgun (WGS) entry which is preliminary data.</text>
</comment>
<dbReference type="SUPFAM" id="SSF88659">
    <property type="entry name" value="Sigma3 and sigma4 domains of RNA polymerase sigma factors"/>
    <property type="match status" value="1"/>
</dbReference>
<evidence type="ECO:0000256" key="4">
    <source>
        <dbReference type="ARBA" id="ARBA00023125"/>
    </source>
</evidence>
<dbReference type="Pfam" id="PF04542">
    <property type="entry name" value="Sigma70_r2"/>
    <property type="match status" value="1"/>
</dbReference>
<sequence length="193" mass="22494">MQNEQPDEIARLDRLRQGDESAFRWLVDTYQTRVFRTALAIVPTPEDAEDVAQEVFVDVYKTIGSFRGEASLATWLYRLTTSRALKKERDRKRKKRFAFLTSLFGDEEPERFDPPDFQTPETVLQANERTQLINQAVQKLAESQKVAFTLHYQEELSYQEIADVMQTSVSAVESLLFRARQTLRKRLTPYIVP</sequence>
<keyword evidence="4" id="KW-0238">DNA-binding</keyword>
<dbReference type="InterPro" id="IPR013249">
    <property type="entry name" value="RNA_pol_sigma70_r4_t2"/>
</dbReference>
<gene>
    <name evidence="8" type="ORF">J2I46_14000</name>
</gene>
<organism evidence="8 9">
    <name type="scientific">Fibrella forsythiae</name>
    <dbReference type="NCBI Taxonomy" id="2817061"/>
    <lineage>
        <taxon>Bacteria</taxon>
        <taxon>Pseudomonadati</taxon>
        <taxon>Bacteroidota</taxon>
        <taxon>Cytophagia</taxon>
        <taxon>Cytophagales</taxon>
        <taxon>Spirosomataceae</taxon>
        <taxon>Fibrella</taxon>
    </lineage>
</organism>
<dbReference type="InterPro" id="IPR039425">
    <property type="entry name" value="RNA_pol_sigma-70-like"/>
</dbReference>
<keyword evidence="9" id="KW-1185">Reference proteome</keyword>
<dbReference type="Gene3D" id="1.10.1740.10">
    <property type="match status" value="1"/>
</dbReference>
<evidence type="ECO:0000259" key="7">
    <source>
        <dbReference type="Pfam" id="PF08281"/>
    </source>
</evidence>
<protein>
    <submittedName>
        <fullName evidence="8">Sigma-70 family RNA polymerase sigma factor</fullName>
    </submittedName>
</protein>
<dbReference type="InterPro" id="IPR014284">
    <property type="entry name" value="RNA_pol_sigma-70_dom"/>
</dbReference>
<evidence type="ECO:0000259" key="6">
    <source>
        <dbReference type="Pfam" id="PF04542"/>
    </source>
</evidence>
<feature type="domain" description="RNA polymerase sigma-70 region 2" evidence="6">
    <location>
        <begin position="26"/>
        <end position="93"/>
    </location>
</feature>
<dbReference type="InterPro" id="IPR013325">
    <property type="entry name" value="RNA_pol_sigma_r2"/>
</dbReference>
<dbReference type="Proteomes" id="UP000664628">
    <property type="component" value="Unassembled WGS sequence"/>
</dbReference>
<dbReference type="CDD" id="cd06171">
    <property type="entry name" value="Sigma70_r4"/>
    <property type="match status" value="1"/>
</dbReference>